<dbReference type="AlphaFoldDB" id="A0A8J4EM42"/>
<dbReference type="Proteomes" id="UP000614996">
    <property type="component" value="Unassembled WGS sequence"/>
</dbReference>
<feature type="signal peptide" evidence="1">
    <location>
        <begin position="1"/>
        <end position="28"/>
    </location>
</feature>
<accession>A0A8J4EM42</accession>
<keyword evidence="3" id="KW-1185">Reference proteome</keyword>
<evidence type="ECO:0000313" key="3">
    <source>
        <dbReference type="Proteomes" id="UP000614996"/>
    </source>
</evidence>
<keyword evidence="1" id="KW-0732">Signal</keyword>
<evidence type="ECO:0000313" key="2">
    <source>
        <dbReference type="EMBL" id="GIL29166.1"/>
    </source>
</evidence>
<sequence>MRNKLSKAALVVGIAAATLGVAPVAASAAAQPMDPSCPTAPSIDKITDNGYAQIVLVRNCSYYSIKAHVGYSLSSGGGQIYTGCYSISADGSRNYTIPENAFGITASKC</sequence>
<name>A0A8J4EM42_9ACTN</name>
<dbReference type="EMBL" id="BOPO01000084">
    <property type="protein sequence ID" value="GIL29166.1"/>
    <property type="molecule type" value="Genomic_DNA"/>
</dbReference>
<comment type="caution">
    <text evidence="2">The sequence shown here is derived from an EMBL/GenBank/DDBJ whole genome shotgun (WGS) entry which is preliminary data.</text>
</comment>
<gene>
    <name evidence="2" type="ORF">NUM_44200</name>
</gene>
<dbReference type="RefSeq" id="WP_207126839.1">
    <property type="nucleotide sequence ID" value="NZ_BOPO01000084.1"/>
</dbReference>
<proteinExistence type="predicted"/>
<protein>
    <submittedName>
        <fullName evidence="2">Uncharacterized protein</fullName>
    </submittedName>
</protein>
<evidence type="ECO:0000256" key="1">
    <source>
        <dbReference type="SAM" id="SignalP"/>
    </source>
</evidence>
<reference evidence="3" key="1">
    <citation type="journal article" date="2021" name="Int. J. Syst. Evol. Microbiol.">
        <title>Actinocatenispora comari sp. nov., an endophytic actinomycete isolated from aerial parts of Comarum salesowianum.</title>
        <authorList>
            <person name="Oyunbileg N."/>
            <person name="Iizaka Y."/>
            <person name="Hamada M."/>
            <person name="Davaapurev B.O."/>
            <person name="Fukumoto A."/>
            <person name="Tsetseg B."/>
            <person name="Kato F."/>
            <person name="Tamura T."/>
            <person name="Batkhuu J."/>
            <person name="Anzai Y."/>
        </authorList>
    </citation>
    <scope>NUCLEOTIDE SEQUENCE [LARGE SCALE GENOMIC DNA]</scope>
    <source>
        <strain evidence="3">NUM-2625</strain>
    </source>
</reference>
<organism evidence="2 3">
    <name type="scientific">Actinocatenispora comari</name>
    <dbReference type="NCBI Taxonomy" id="2807577"/>
    <lineage>
        <taxon>Bacteria</taxon>
        <taxon>Bacillati</taxon>
        <taxon>Actinomycetota</taxon>
        <taxon>Actinomycetes</taxon>
        <taxon>Micromonosporales</taxon>
        <taxon>Micromonosporaceae</taxon>
        <taxon>Actinocatenispora</taxon>
    </lineage>
</organism>
<feature type="chain" id="PRO_5035160978" evidence="1">
    <location>
        <begin position="29"/>
        <end position="109"/>
    </location>
</feature>